<dbReference type="OrthoDB" id="43195at2"/>
<dbReference type="PANTHER" id="PTHR30146:SF149">
    <property type="entry name" value="HTH-TYPE TRANSCRIPTIONAL REGULATOR EBGR"/>
    <property type="match status" value="1"/>
</dbReference>
<dbReference type="InterPro" id="IPR000843">
    <property type="entry name" value="HTH_LacI"/>
</dbReference>
<gene>
    <name evidence="5" type="ORF">DFP95_101844</name>
</gene>
<dbReference type="Pfam" id="PF13377">
    <property type="entry name" value="Peripla_BP_3"/>
    <property type="match status" value="1"/>
</dbReference>
<dbReference type="Gene3D" id="1.10.260.40">
    <property type="entry name" value="lambda repressor-like DNA-binding domains"/>
    <property type="match status" value="1"/>
</dbReference>
<dbReference type="Pfam" id="PF00356">
    <property type="entry name" value="LacI"/>
    <property type="match status" value="1"/>
</dbReference>
<dbReference type="InterPro" id="IPR010982">
    <property type="entry name" value="Lambda_DNA-bd_dom_sf"/>
</dbReference>
<evidence type="ECO:0000313" key="5">
    <source>
        <dbReference type="EMBL" id="RED66345.1"/>
    </source>
</evidence>
<dbReference type="Gene3D" id="3.40.50.2300">
    <property type="match status" value="2"/>
</dbReference>
<proteinExistence type="predicted"/>
<evidence type="ECO:0000256" key="3">
    <source>
        <dbReference type="ARBA" id="ARBA00023163"/>
    </source>
</evidence>
<dbReference type="EMBL" id="QRDY01000001">
    <property type="protein sequence ID" value="RED66345.1"/>
    <property type="molecule type" value="Genomic_DNA"/>
</dbReference>
<evidence type="ECO:0000256" key="1">
    <source>
        <dbReference type="ARBA" id="ARBA00023015"/>
    </source>
</evidence>
<reference evidence="5 6" key="1">
    <citation type="submission" date="2018-07" db="EMBL/GenBank/DDBJ databases">
        <title>Genomic Encyclopedia of Type Strains, Phase III (KMG-III): the genomes of soil and plant-associated and newly described type strains.</title>
        <authorList>
            <person name="Whitman W."/>
        </authorList>
    </citation>
    <scope>NUCLEOTIDE SEQUENCE [LARGE SCALE GENOMIC DNA]</scope>
    <source>
        <strain evidence="5 6">CECT 8236</strain>
    </source>
</reference>
<dbReference type="CDD" id="cd01392">
    <property type="entry name" value="HTH_LacI"/>
    <property type="match status" value="1"/>
</dbReference>
<sequence>MSTIRDVANQAKVSTATVSRVLNNDSTYKITEETRARVWQAVMQLNYKISSKAKPQTSSKKEIVPDKSAVKIGCVLSVTKDKYNDPYFMSVLSGLEERLFSQGYDIAFIRTGHELEDKKILFNTFSEPITGLFLMESLNGETYEYIRNQVRYIVGIDTDHWDIDNLGYDHYHSASIAVQHLIERGHKEIGFIGGSGARGNIKDSQRYRGYYATMHAAGLTVNPDWVIDCMWDEAICIERINKLCEAKQLPTAFFSASDLMAMAALSSLYHNGISVPDEVAVIGLSNIEMSKYSSPPLSTIDVPTKEMGIAAVDLLFDRMNGNTMLPRKVLLPTQLVVRSST</sequence>
<dbReference type="PRINTS" id="PR00036">
    <property type="entry name" value="HTHLACI"/>
</dbReference>
<accession>A0A3D9IXA5</accession>
<dbReference type="PROSITE" id="PS50932">
    <property type="entry name" value="HTH_LACI_2"/>
    <property type="match status" value="1"/>
</dbReference>
<dbReference type="PANTHER" id="PTHR30146">
    <property type="entry name" value="LACI-RELATED TRANSCRIPTIONAL REPRESSOR"/>
    <property type="match status" value="1"/>
</dbReference>
<comment type="caution">
    <text evidence="5">The sequence shown here is derived from an EMBL/GenBank/DDBJ whole genome shotgun (WGS) entry which is preliminary data.</text>
</comment>
<keyword evidence="6" id="KW-1185">Reference proteome</keyword>
<keyword evidence="2" id="KW-0238">DNA-binding</keyword>
<evidence type="ECO:0000259" key="4">
    <source>
        <dbReference type="PROSITE" id="PS50932"/>
    </source>
</evidence>
<dbReference type="AlphaFoldDB" id="A0A3D9IXA5"/>
<feature type="domain" description="HTH lacI-type" evidence="4">
    <location>
        <begin position="2"/>
        <end position="58"/>
    </location>
</feature>
<dbReference type="Proteomes" id="UP000256869">
    <property type="component" value="Unassembled WGS sequence"/>
</dbReference>
<name>A0A3D9IXA5_9BACL</name>
<keyword evidence="3" id="KW-0804">Transcription</keyword>
<dbReference type="RefSeq" id="WP_115991370.1">
    <property type="nucleotide sequence ID" value="NZ_QRDY01000001.1"/>
</dbReference>
<dbReference type="GO" id="GO:0003700">
    <property type="term" value="F:DNA-binding transcription factor activity"/>
    <property type="evidence" value="ECO:0007669"/>
    <property type="project" value="TreeGrafter"/>
</dbReference>
<evidence type="ECO:0000313" key="6">
    <source>
        <dbReference type="Proteomes" id="UP000256869"/>
    </source>
</evidence>
<dbReference type="InterPro" id="IPR028082">
    <property type="entry name" value="Peripla_BP_I"/>
</dbReference>
<dbReference type="SUPFAM" id="SSF47413">
    <property type="entry name" value="lambda repressor-like DNA-binding domains"/>
    <property type="match status" value="1"/>
</dbReference>
<evidence type="ECO:0000256" key="2">
    <source>
        <dbReference type="ARBA" id="ARBA00023125"/>
    </source>
</evidence>
<protein>
    <submittedName>
        <fullName evidence="5">LacI family transcriptional regulator</fullName>
    </submittedName>
</protein>
<organism evidence="5 6">
    <name type="scientific">Cohnella lupini</name>
    <dbReference type="NCBI Taxonomy" id="1294267"/>
    <lineage>
        <taxon>Bacteria</taxon>
        <taxon>Bacillati</taxon>
        <taxon>Bacillota</taxon>
        <taxon>Bacilli</taxon>
        <taxon>Bacillales</taxon>
        <taxon>Paenibacillaceae</taxon>
        <taxon>Cohnella</taxon>
    </lineage>
</organism>
<dbReference type="InterPro" id="IPR046335">
    <property type="entry name" value="LacI/GalR-like_sensor"/>
</dbReference>
<dbReference type="CDD" id="cd01544">
    <property type="entry name" value="PBP1_GalR"/>
    <property type="match status" value="1"/>
</dbReference>
<dbReference type="PROSITE" id="PS00356">
    <property type="entry name" value="HTH_LACI_1"/>
    <property type="match status" value="1"/>
</dbReference>
<dbReference type="SUPFAM" id="SSF53822">
    <property type="entry name" value="Periplasmic binding protein-like I"/>
    <property type="match status" value="1"/>
</dbReference>
<dbReference type="GO" id="GO:0000976">
    <property type="term" value="F:transcription cis-regulatory region binding"/>
    <property type="evidence" value="ECO:0007669"/>
    <property type="project" value="TreeGrafter"/>
</dbReference>
<keyword evidence="1" id="KW-0805">Transcription regulation</keyword>
<dbReference type="SMART" id="SM00354">
    <property type="entry name" value="HTH_LACI"/>
    <property type="match status" value="1"/>
</dbReference>